<dbReference type="VEuPathDB" id="FungiDB:Z518_03503"/>
<dbReference type="RefSeq" id="XP_013275982.1">
    <property type="nucleotide sequence ID" value="XM_013420528.1"/>
</dbReference>
<name>A0A0D2IZJ9_9EURO</name>
<proteinExistence type="predicted"/>
<evidence type="ECO:0000313" key="1">
    <source>
        <dbReference type="EMBL" id="KIX08846.1"/>
    </source>
</evidence>
<keyword evidence="2" id="KW-1185">Reference proteome</keyword>
<organism evidence="1 2">
    <name type="scientific">Rhinocladiella mackenziei CBS 650.93</name>
    <dbReference type="NCBI Taxonomy" id="1442369"/>
    <lineage>
        <taxon>Eukaryota</taxon>
        <taxon>Fungi</taxon>
        <taxon>Dikarya</taxon>
        <taxon>Ascomycota</taxon>
        <taxon>Pezizomycotina</taxon>
        <taxon>Eurotiomycetes</taxon>
        <taxon>Chaetothyriomycetidae</taxon>
        <taxon>Chaetothyriales</taxon>
        <taxon>Herpotrichiellaceae</taxon>
        <taxon>Rhinocladiella</taxon>
    </lineage>
</organism>
<dbReference type="GeneID" id="25291574"/>
<protein>
    <recommendedName>
        <fullName evidence="3">SnoaL-like domain-containing protein</fullName>
    </recommendedName>
</protein>
<dbReference type="PANTHER" id="PTHR39598">
    <property type="entry name" value="AUSTINOL SYNTHESIS PROTEIN F-RELATED"/>
    <property type="match status" value="1"/>
</dbReference>
<evidence type="ECO:0000313" key="2">
    <source>
        <dbReference type="Proteomes" id="UP000053617"/>
    </source>
</evidence>
<sequence length="146" mass="16610">MAFLKSYENLDIQSILAVRTPTCTHSYISASGESALYTNDLYAEFYKPIHKVLKSCLFSVNRIIADDRTNQVALWTTIHINFVVDSVGPYKGDYVFFIEFDDQQQHAKRILEFVDNLGARKYMKLVSQANKLLVDAGVDKEGTPHL</sequence>
<dbReference type="OrthoDB" id="3758478at2759"/>
<evidence type="ECO:0008006" key="3">
    <source>
        <dbReference type="Google" id="ProtNLM"/>
    </source>
</evidence>
<accession>A0A0D2IZJ9</accession>
<dbReference type="STRING" id="1442369.A0A0D2IZJ9"/>
<gene>
    <name evidence="1" type="ORF">Z518_03503</name>
</gene>
<dbReference type="HOGENOM" id="CLU_108113_4_0_1"/>
<dbReference type="Proteomes" id="UP000053617">
    <property type="component" value="Unassembled WGS sequence"/>
</dbReference>
<dbReference type="EMBL" id="KN847476">
    <property type="protein sequence ID" value="KIX08846.1"/>
    <property type="molecule type" value="Genomic_DNA"/>
</dbReference>
<dbReference type="InterPro" id="IPR050977">
    <property type="entry name" value="Fungal_Meroterpenoid_Isomerase"/>
</dbReference>
<dbReference type="PANTHER" id="PTHR39598:SF1">
    <property type="entry name" value="AUSTINOID BIOSYNTHESIS CLUSTERS PROTEIN F-RELATED"/>
    <property type="match status" value="1"/>
</dbReference>
<dbReference type="AlphaFoldDB" id="A0A0D2IZJ9"/>
<reference evidence="1 2" key="1">
    <citation type="submission" date="2015-01" db="EMBL/GenBank/DDBJ databases">
        <title>The Genome Sequence of Rhinocladiella mackenzie CBS 650.93.</title>
        <authorList>
            <consortium name="The Broad Institute Genomics Platform"/>
            <person name="Cuomo C."/>
            <person name="de Hoog S."/>
            <person name="Gorbushina A."/>
            <person name="Stielow B."/>
            <person name="Teixiera M."/>
            <person name="Abouelleil A."/>
            <person name="Chapman S.B."/>
            <person name="Priest M."/>
            <person name="Young S.K."/>
            <person name="Wortman J."/>
            <person name="Nusbaum C."/>
            <person name="Birren B."/>
        </authorList>
    </citation>
    <scope>NUCLEOTIDE SEQUENCE [LARGE SCALE GENOMIC DNA]</scope>
    <source>
        <strain evidence="1 2">CBS 650.93</strain>
    </source>
</reference>